<evidence type="ECO:0000256" key="2">
    <source>
        <dbReference type="ARBA" id="ARBA00022723"/>
    </source>
</evidence>
<dbReference type="InterPro" id="IPR002125">
    <property type="entry name" value="CMP_dCMP_dom"/>
</dbReference>
<dbReference type="InterPro" id="IPR050202">
    <property type="entry name" value="Cyt/Deoxycyt_deaminase"/>
</dbReference>
<comment type="similarity">
    <text evidence="1">Belongs to the cytidine and deoxycytidylate deaminase family.</text>
</comment>
<organism evidence="6 7">
    <name type="scientific">Calycina marina</name>
    <dbReference type="NCBI Taxonomy" id="1763456"/>
    <lineage>
        <taxon>Eukaryota</taxon>
        <taxon>Fungi</taxon>
        <taxon>Dikarya</taxon>
        <taxon>Ascomycota</taxon>
        <taxon>Pezizomycotina</taxon>
        <taxon>Leotiomycetes</taxon>
        <taxon>Helotiales</taxon>
        <taxon>Pezizellaceae</taxon>
        <taxon>Calycina</taxon>
    </lineage>
</organism>
<dbReference type="GO" id="GO:0005829">
    <property type="term" value="C:cytosol"/>
    <property type="evidence" value="ECO:0007669"/>
    <property type="project" value="TreeGrafter"/>
</dbReference>
<dbReference type="GO" id="GO:0042802">
    <property type="term" value="F:identical protein binding"/>
    <property type="evidence" value="ECO:0007669"/>
    <property type="project" value="UniProtKB-ARBA"/>
</dbReference>
<reference evidence="6" key="1">
    <citation type="journal article" date="2021" name="IMA Fungus">
        <title>Genomic characterization of three marine fungi, including Emericellopsis atlantica sp. nov. with signatures of a generalist lifestyle and marine biomass degradation.</title>
        <authorList>
            <person name="Hagestad O.C."/>
            <person name="Hou L."/>
            <person name="Andersen J.H."/>
            <person name="Hansen E.H."/>
            <person name="Altermark B."/>
            <person name="Li C."/>
            <person name="Kuhnert E."/>
            <person name="Cox R.J."/>
            <person name="Crous P.W."/>
            <person name="Spatafora J.W."/>
            <person name="Lail K."/>
            <person name="Amirebrahimi M."/>
            <person name="Lipzen A."/>
            <person name="Pangilinan J."/>
            <person name="Andreopoulos W."/>
            <person name="Hayes R.D."/>
            <person name="Ng V."/>
            <person name="Grigoriev I.V."/>
            <person name="Jackson S.A."/>
            <person name="Sutton T.D.S."/>
            <person name="Dobson A.D.W."/>
            <person name="Rama T."/>
        </authorList>
    </citation>
    <scope>NUCLEOTIDE SEQUENCE</scope>
    <source>
        <strain evidence="6">TRa3180A</strain>
    </source>
</reference>
<dbReference type="InterPro" id="IPR016193">
    <property type="entry name" value="Cytidine_deaminase-like"/>
</dbReference>
<dbReference type="Pfam" id="PF00383">
    <property type="entry name" value="dCMP_cyt_deam_1"/>
    <property type="match status" value="1"/>
</dbReference>
<dbReference type="GO" id="GO:0004126">
    <property type="term" value="F:cytidine deaminase activity"/>
    <property type="evidence" value="ECO:0007669"/>
    <property type="project" value="TreeGrafter"/>
</dbReference>
<dbReference type="GO" id="GO:0008270">
    <property type="term" value="F:zinc ion binding"/>
    <property type="evidence" value="ECO:0007669"/>
    <property type="project" value="InterPro"/>
</dbReference>
<dbReference type="PROSITE" id="PS51747">
    <property type="entry name" value="CYT_DCMP_DEAMINASES_2"/>
    <property type="match status" value="1"/>
</dbReference>
<dbReference type="AlphaFoldDB" id="A0A9P8CFP8"/>
<dbReference type="EMBL" id="MU253967">
    <property type="protein sequence ID" value="KAG9243571.1"/>
    <property type="molecule type" value="Genomic_DNA"/>
</dbReference>
<dbReference type="PANTHER" id="PTHR11644:SF2">
    <property type="entry name" value="CYTIDINE DEAMINASE"/>
    <property type="match status" value="1"/>
</dbReference>
<evidence type="ECO:0000256" key="4">
    <source>
        <dbReference type="ARBA" id="ARBA00022833"/>
    </source>
</evidence>
<gene>
    <name evidence="6" type="ORF">BJ878DRAFT_510158</name>
</gene>
<evidence type="ECO:0000313" key="6">
    <source>
        <dbReference type="EMBL" id="KAG9243571.1"/>
    </source>
</evidence>
<name>A0A9P8CFP8_9HELO</name>
<dbReference type="SUPFAM" id="SSF53927">
    <property type="entry name" value="Cytidine deaminase-like"/>
    <property type="match status" value="1"/>
</dbReference>
<evidence type="ECO:0000259" key="5">
    <source>
        <dbReference type="PROSITE" id="PS51747"/>
    </source>
</evidence>
<dbReference type="Proteomes" id="UP000887226">
    <property type="component" value="Unassembled WGS sequence"/>
</dbReference>
<dbReference type="InterPro" id="IPR016192">
    <property type="entry name" value="APOBEC/CMP_deaminase_Zn-bd"/>
</dbReference>
<accession>A0A9P8CFP8</accession>
<comment type="caution">
    <text evidence="6">The sequence shown here is derived from an EMBL/GenBank/DDBJ whole genome shotgun (WGS) entry which is preliminary data.</text>
</comment>
<dbReference type="PANTHER" id="PTHR11644">
    <property type="entry name" value="CYTIDINE DEAMINASE"/>
    <property type="match status" value="1"/>
</dbReference>
<protein>
    <submittedName>
        <fullName evidence="6">Blasticidin S deaminase</fullName>
    </submittedName>
</protein>
<keyword evidence="3" id="KW-0378">Hydrolase</keyword>
<evidence type="ECO:0000256" key="1">
    <source>
        <dbReference type="ARBA" id="ARBA00006576"/>
    </source>
</evidence>
<proteinExistence type="inferred from homology"/>
<evidence type="ECO:0000256" key="3">
    <source>
        <dbReference type="ARBA" id="ARBA00022801"/>
    </source>
</evidence>
<dbReference type="Gene3D" id="3.40.140.10">
    <property type="entry name" value="Cytidine Deaminase, domain 2"/>
    <property type="match status" value="1"/>
</dbReference>
<sequence>MDTSALSQTELDLVTTATSIIDAITRPIPFETHISSVSCAALSSAGRIFTGVNFTHFTGGPCAEHVALGNANAAGIMNRATEGEVLTLIVAVFDRGRGVVNPCGKCRQILLDYHAGIRVVVNEGGVYRCVGIRELLPYAFEHVVRRRAASDK</sequence>
<keyword evidence="4" id="KW-0862">Zinc</keyword>
<dbReference type="PROSITE" id="PS00903">
    <property type="entry name" value="CYT_DCMP_DEAMINASES_1"/>
    <property type="match status" value="1"/>
</dbReference>
<dbReference type="OrthoDB" id="414540at2759"/>
<dbReference type="GO" id="GO:0055086">
    <property type="term" value="P:nucleobase-containing small molecule metabolic process"/>
    <property type="evidence" value="ECO:0007669"/>
    <property type="project" value="UniProtKB-ARBA"/>
</dbReference>
<evidence type="ECO:0000313" key="7">
    <source>
        <dbReference type="Proteomes" id="UP000887226"/>
    </source>
</evidence>
<dbReference type="GO" id="GO:0072527">
    <property type="term" value="P:pyrimidine-containing compound metabolic process"/>
    <property type="evidence" value="ECO:0007669"/>
    <property type="project" value="UniProtKB-ARBA"/>
</dbReference>
<dbReference type="CDD" id="cd01283">
    <property type="entry name" value="cytidine_deaminase"/>
    <property type="match status" value="1"/>
</dbReference>
<feature type="domain" description="CMP/dCMP-type deaminase" evidence="5">
    <location>
        <begin position="1"/>
        <end position="143"/>
    </location>
</feature>
<keyword evidence="7" id="KW-1185">Reference proteome</keyword>
<keyword evidence="2" id="KW-0479">Metal-binding</keyword>